<dbReference type="PROSITE" id="PS01081">
    <property type="entry name" value="HTH_TETR_1"/>
    <property type="match status" value="1"/>
</dbReference>
<dbReference type="InterPro" id="IPR023772">
    <property type="entry name" value="DNA-bd_HTH_TetR-type_CS"/>
</dbReference>
<comment type="caution">
    <text evidence="6">The sequence shown here is derived from an EMBL/GenBank/DDBJ whole genome shotgun (WGS) entry which is preliminary data.</text>
</comment>
<dbReference type="Pfam" id="PF00440">
    <property type="entry name" value="TetR_N"/>
    <property type="match status" value="1"/>
</dbReference>
<feature type="domain" description="HTH tetR-type" evidence="5">
    <location>
        <begin position="28"/>
        <end position="88"/>
    </location>
</feature>
<organism evidence="6 7">
    <name type="scientific">Actinocatenispora rupis</name>
    <dbReference type="NCBI Taxonomy" id="519421"/>
    <lineage>
        <taxon>Bacteria</taxon>
        <taxon>Bacillati</taxon>
        <taxon>Actinomycetota</taxon>
        <taxon>Actinomycetes</taxon>
        <taxon>Micromonosporales</taxon>
        <taxon>Micromonosporaceae</taxon>
        <taxon>Actinocatenispora</taxon>
    </lineage>
</organism>
<keyword evidence="1" id="KW-0805">Transcription regulation</keyword>
<evidence type="ECO:0000313" key="7">
    <source>
        <dbReference type="Proteomes" id="UP000612808"/>
    </source>
</evidence>
<dbReference type="PANTHER" id="PTHR30055">
    <property type="entry name" value="HTH-TYPE TRANSCRIPTIONAL REGULATOR RUTR"/>
    <property type="match status" value="1"/>
</dbReference>
<dbReference type="InterPro" id="IPR050109">
    <property type="entry name" value="HTH-type_TetR-like_transc_reg"/>
</dbReference>
<dbReference type="PANTHER" id="PTHR30055:SF234">
    <property type="entry name" value="HTH-TYPE TRANSCRIPTIONAL REGULATOR BETI"/>
    <property type="match status" value="1"/>
</dbReference>
<dbReference type="PRINTS" id="PR00455">
    <property type="entry name" value="HTHTETR"/>
</dbReference>
<sequence>MQPLHLLARCSTLPGMGGTPGWRETKKQRTRHALIQHAVRLFTEQGYEATTIAEISTAAEISPRTFFSYFRTKEDVLFFDHETRMARALAILAEPRPDEAPARLLRRALLDSVLAESADNQLAAELATTRTALVNAEPALQARELHLLFATQRELAHALHGAYPGLDLVDAAAAVGAMVGAVTIAAATARAAGDDEDAVRAAARHAVDLVLDGLDTLGRPARGRRR</sequence>
<evidence type="ECO:0000256" key="4">
    <source>
        <dbReference type="PROSITE-ProRule" id="PRU00335"/>
    </source>
</evidence>
<dbReference type="InterPro" id="IPR009057">
    <property type="entry name" value="Homeodomain-like_sf"/>
</dbReference>
<dbReference type="Gene3D" id="1.10.357.10">
    <property type="entry name" value="Tetracycline Repressor, domain 2"/>
    <property type="match status" value="1"/>
</dbReference>
<keyword evidence="2 4" id="KW-0238">DNA-binding</keyword>
<keyword evidence="3" id="KW-0804">Transcription</keyword>
<proteinExistence type="predicted"/>
<dbReference type="GO" id="GO:0003700">
    <property type="term" value="F:DNA-binding transcription factor activity"/>
    <property type="evidence" value="ECO:0007669"/>
    <property type="project" value="TreeGrafter"/>
</dbReference>
<dbReference type="EMBL" id="BOMB01000017">
    <property type="protein sequence ID" value="GID12146.1"/>
    <property type="molecule type" value="Genomic_DNA"/>
</dbReference>
<accession>A0A8J3IY10</accession>
<gene>
    <name evidence="6" type="ORF">Aru02nite_30350</name>
</gene>
<dbReference type="AlphaFoldDB" id="A0A8J3IY10"/>
<keyword evidence="7" id="KW-1185">Reference proteome</keyword>
<dbReference type="SUPFAM" id="SSF46689">
    <property type="entry name" value="Homeodomain-like"/>
    <property type="match status" value="1"/>
</dbReference>
<reference evidence="6" key="1">
    <citation type="submission" date="2021-01" db="EMBL/GenBank/DDBJ databases">
        <title>Whole genome shotgun sequence of Actinocatenispora rupis NBRC 107355.</title>
        <authorList>
            <person name="Komaki H."/>
            <person name="Tamura T."/>
        </authorList>
    </citation>
    <scope>NUCLEOTIDE SEQUENCE</scope>
    <source>
        <strain evidence="6">NBRC 107355</strain>
    </source>
</reference>
<dbReference type="Proteomes" id="UP000612808">
    <property type="component" value="Unassembled WGS sequence"/>
</dbReference>
<protein>
    <recommendedName>
        <fullName evidence="5">HTH tetR-type domain-containing protein</fullName>
    </recommendedName>
</protein>
<dbReference type="InterPro" id="IPR001647">
    <property type="entry name" value="HTH_TetR"/>
</dbReference>
<name>A0A8J3IY10_9ACTN</name>
<evidence type="ECO:0000259" key="5">
    <source>
        <dbReference type="PROSITE" id="PS50977"/>
    </source>
</evidence>
<evidence type="ECO:0000313" key="6">
    <source>
        <dbReference type="EMBL" id="GID12146.1"/>
    </source>
</evidence>
<evidence type="ECO:0000256" key="3">
    <source>
        <dbReference type="ARBA" id="ARBA00023163"/>
    </source>
</evidence>
<evidence type="ECO:0000256" key="2">
    <source>
        <dbReference type="ARBA" id="ARBA00023125"/>
    </source>
</evidence>
<evidence type="ECO:0000256" key="1">
    <source>
        <dbReference type="ARBA" id="ARBA00023015"/>
    </source>
</evidence>
<dbReference type="GO" id="GO:0000976">
    <property type="term" value="F:transcription cis-regulatory region binding"/>
    <property type="evidence" value="ECO:0007669"/>
    <property type="project" value="TreeGrafter"/>
</dbReference>
<feature type="DNA-binding region" description="H-T-H motif" evidence="4">
    <location>
        <begin position="51"/>
        <end position="70"/>
    </location>
</feature>
<dbReference type="PROSITE" id="PS50977">
    <property type="entry name" value="HTH_TETR_2"/>
    <property type="match status" value="1"/>
</dbReference>